<keyword evidence="2" id="KW-1185">Reference proteome</keyword>
<dbReference type="EMBL" id="QZXA01000011">
    <property type="protein sequence ID" value="RJT30161.1"/>
    <property type="molecule type" value="Genomic_DNA"/>
</dbReference>
<organism evidence="1 2">
    <name type="scientific">Mesorhizobium jarvisii</name>
    <dbReference type="NCBI Taxonomy" id="1777867"/>
    <lineage>
        <taxon>Bacteria</taxon>
        <taxon>Pseudomonadati</taxon>
        <taxon>Pseudomonadota</taxon>
        <taxon>Alphaproteobacteria</taxon>
        <taxon>Hyphomicrobiales</taxon>
        <taxon>Phyllobacteriaceae</taxon>
        <taxon>Mesorhizobium</taxon>
    </lineage>
</organism>
<comment type="caution">
    <text evidence="1">The sequence shown here is derived from an EMBL/GenBank/DDBJ whole genome shotgun (WGS) entry which is preliminary data.</text>
</comment>
<dbReference type="AlphaFoldDB" id="A0A6M7TDT6"/>
<dbReference type="RefSeq" id="WP_064986180.1">
    <property type="nucleotide sequence ID" value="NZ_CP033507.1"/>
</dbReference>
<sequence length="61" mass="6820">MSGDTAEEGSDELIEAIEWYAAYPNDRKRPIVPLLQERFGLSAAQACAVLREVNLRRARAT</sequence>
<dbReference type="Proteomes" id="UP000275530">
    <property type="component" value="Unassembled WGS sequence"/>
</dbReference>
<accession>A0A6M7TDT6</accession>
<proteinExistence type="predicted"/>
<protein>
    <submittedName>
        <fullName evidence="1">Uncharacterized protein</fullName>
    </submittedName>
</protein>
<gene>
    <name evidence="1" type="ORF">D3242_25940</name>
</gene>
<reference evidence="1 2" key="1">
    <citation type="submission" date="2018-09" db="EMBL/GenBank/DDBJ databases">
        <title>Mesorhizobium carmichaelinearum sp. nov. isolated from Carmichaelinea spp. root nodules in New Zealand.</title>
        <authorList>
            <person name="De Meyer S.E."/>
        </authorList>
    </citation>
    <scope>NUCLEOTIDE SEQUENCE [LARGE SCALE GENOMIC DNA]</scope>
    <source>
        <strain evidence="1 2">LMG 28313</strain>
    </source>
</reference>
<evidence type="ECO:0000313" key="2">
    <source>
        <dbReference type="Proteomes" id="UP000275530"/>
    </source>
</evidence>
<evidence type="ECO:0000313" key="1">
    <source>
        <dbReference type="EMBL" id="RJT30161.1"/>
    </source>
</evidence>
<name>A0A6M7TDT6_9HYPH</name>